<evidence type="ECO:0000256" key="1">
    <source>
        <dbReference type="ARBA" id="ARBA00004222"/>
    </source>
</evidence>
<dbReference type="EMBL" id="OB660646">
    <property type="protein sequence ID" value="CAD7225723.1"/>
    <property type="molecule type" value="Genomic_DNA"/>
</dbReference>
<sequence>MALPEDTGFDFLHMELVASLSSRENDEAIPLTVSKVEHMGYSAGYRIVERLNRDFPRFKDELDIMKFICKEFWTSLFGKQIDVLRTNHQCVYVLHDNRFRHLRKISSSNQYMDSSPKFLSYTCGLVRGALANFGVTSLVTPEVTQLPACKFHVQIQKG</sequence>
<organism evidence="3">
    <name type="scientific">Cyprideis torosa</name>
    <dbReference type="NCBI Taxonomy" id="163714"/>
    <lineage>
        <taxon>Eukaryota</taxon>
        <taxon>Metazoa</taxon>
        <taxon>Ecdysozoa</taxon>
        <taxon>Arthropoda</taxon>
        <taxon>Crustacea</taxon>
        <taxon>Oligostraca</taxon>
        <taxon>Ostracoda</taxon>
        <taxon>Podocopa</taxon>
        <taxon>Podocopida</taxon>
        <taxon>Cytherocopina</taxon>
        <taxon>Cytheroidea</taxon>
        <taxon>Cytherideidae</taxon>
        <taxon>Cyprideis</taxon>
    </lineage>
</organism>
<dbReference type="GO" id="GO:0030008">
    <property type="term" value="C:TRAPP complex"/>
    <property type="evidence" value="ECO:0007669"/>
    <property type="project" value="TreeGrafter"/>
</dbReference>
<dbReference type="InterPro" id="IPR024096">
    <property type="entry name" value="NO_sig/Golgi_transp_ligand-bd"/>
</dbReference>
<comment type="similarity">
    <text evidence="2">Belongs to the TRAPP small subunits family. BET3 subfamily.</text>
</comment>
<dbReference type="CDD" id="cd14944">
    <property type="entry name" value="TRAPPC6A_Trs33"/>
    <property type="match status" value="1"/>
</dbReference>
<accession>A0A7R8ZII7</accession>
<dbReference type="InterPro" id="IPR037992">
    <property type="entry name" value="TRAPPC6/Trs33"/>
</dbReference>
<evidence type="ECO:0000256" key="2">
    <source>
        <dbReference type="ARBA" id="ARBA00006218"/>
    </source>
</evidence>
<protein>
    <submittedName>
        <fullName evidence="3">Uncharacterized protein</fullName>
    </submittedName>
</protein>
<dbReference type="GO" id="GO:0005802">
    <property type="term" value="C:trans-Golgi network"/>
    <property type="evidence" value="ECO:0007669"/>
    <property type="project" value="TreeGrafter"/>
</dbReference>
<gene>
    <name evidence="3" type="ORF">CTOB1V02_LOCUS3655</name>
</gene>
<dbReference type="Pfam" id="PF04051">
    <property type="entry name" value="TRAPP"/>
    <property type="match status" value="1"/>
</dbReference>
<dbReference type="SUPFAM" id="SSF111126">
    <property type="entry name" value="Ligand-binding domain in the NO signalling and Golgi transport"/>
    <property type="match status" value="1"/>
</dbReference>
<dbReference type="GO" id="GO:0005801">
    <property type="term" value="C:cis-Golgi network"/>
    <property type="evidence" value="ECO:0007669"/>
    <property type="project" value="TreeGrafter"/>
</dbReference>
<evidence type="ECO:0000313" key="3">
    <source>
        <dbReference type="EMBL" id="CAD7225723.1"/>
    </source>
</evidence>
<comment type="subcellular location">
    <subcellularLocation>
        <location evidence="1">Golgi apparatus</location>
        <location evidence="1">cis-Golgi network</location>
    </subcellularLocation>
</comment>
<reference evidence="3" key="1">
    <citation type="submission" date="2020-11" db="EMBL/GenBank/DDBJ databases">
        <authorList>
            <person name="Tran Van P."/>
        </authorList>
    </citation>
    <scope>NUCLEOTIDE SEQUENCE</scope>
</reference>
<dbReference type="PANTHER" id="PTHR12817:SF0">
    <property type="entry name" value="GEO08327P1"/>
    <property type="match status" value="1"/>
</dbReference>
<dbReference type="InterPro" id="IPR007194">
    <property type="entry name" value="TRAPP_component"/>
</dbReference>
<dbReference type="Gene3D" id="3.30.1380.20">
    <property type="entry name" value="Trafficking protein particle complex subunit 3"/>
    <property type="match status" value="1"/>
</dbReference>
<dbReference type="OrthoDB" id="941624at2759"/>
<dbReference type="AlphaFoldDB" id="A0A7R8ZII7"/>
<name>A0A7R8ZII7_9CRUS</name>
<dbReference type="PANTHER" id="PTHR12817">
    <property type="entry name" value="TRAFFICKING PROTEIN PARTICLE COMPLEX SUBUNIT 6B"/>
    <property type="match status" value="1"/>
</dbReference>
<proteinExistence type="inferred from homology"/>
<dbReference type="GO" id="GO:0006888">
    <property type="term" value="P:endoplasmic reticulum to Golgi vesicle-mediated transport"/>
    <property type="evidence" value="ECO:0007669"/>
    <property type="project" value="TreeGrafter"/>
</dbReference>
<feature type="non-terminal residue" evidence="3">
    <location>
        <position position="158"/>
    </location>
</feature>